<evidence type="ECO:0000313" key="1">
    <source>
        <dbReference type="EMBL" id="ORW73933.1"/>
    </source>
</evidence>
<evidence type="ECO:0000313" key="2">
    <source>
        <dbReference type="Proteomes" id="UP000193087"/>
    </source>
</evidence>
<dbReference type="InterPro" id="IPR027417">
    <property type="entry name" value="P-loop_NTPase"/>
</dbReference>
<dbReference type="EMBL" id="LQPQ01000124">
    <property type="protein sequence ID" value="ORW73933.1"/>
    <property type="molecule type" value="Genomic_DNA"/>
</dbReference>
<proteinExistence type="predicted"/>
<dbReference type="STRING" id="486698.AWC22_01000"/>
<name>A0A1X2CDQ0_9MYCO</name>
<dbReference type="Gene3D" id="3.40.50.300">
    <property type="entry name" value="P-loop containing nucleotide triphosphate hydrolases"/>
    <property type="match status" value="1"/>
</dbReference>
<reference evidence="1 2" key="1">
    <citation type="submission" date="2016-01" db="EMBL/GenBank/DDBJ databases">
        <title>The new phylogeny of the genus Mycobacterium.</title>
        <authorList>
            <person name="Tarcisio F."/>
            <person name="Conor M."/>
            <person name="Antonella G."/>
            <person name="Elisabetta G."/>
            <person name="Giulia F.S."/>
            <person name="Sara T."/>
            <person name="Anna F."/>
            <person name="Clotilde B."/>
            <person name="Roberto B."/>
            <person name="Veronica D.S."/>
            <person name="Fabio R."/>
            <person name="Monica P."/>
            <person name="Olivier J."/>
            <person name="Enrico T."/>
            <person name="Nicola S."/>
        </authorList>
    </citation>
    <scope>NUCLEOTIDE SEQUENCE [LARGE SCALE GENOMIC DNA]</scope>
    <source>
        <strain evidence="1 2">DSM 45176</strain>
    </source>
</reference>
<gene>
    <name evidence="1" type="ORF">AWC22_01000</name>
</gene>
<organism evidence="1 2">
    <name type="scientific">Mycobacterium riyadhense</name>
    <dbReference type="NCBI Taxonomy" id="486698"/>
    <lineage>
        <taxon>Bacteria</taxon>
        <taxon>Bacillati</taxon>
        <taxon>Actinomycetota</taxon>
        <taxon>Actinomycetes</taxon>
        <taxon>Mycobacteriales</taxon>
        <taxon>Mycobacteriaceae</taxon>
        <taxon>Mycobacterium</taxon>
    </lineage>
</organism>
<dbReference type="Proteomes" id="UP000193087">
    <property type="component" value="Unassembled WGS sequence"/>
</dbReference>
<keyword evidence="2" id="KW-1185">Reference proteome</keyword>
<protein>
    <submittedName>
        <fullName evidence="1">Uncharacterized protein</fullName>
    </submittedName>
</protein>
<accession>A0A1X2CDQ0</accession>
<comment type="caution">
    <text evidence="1">The sequence shown here is derived from an EMBL/GenBank/DDBJ whole genome shotgun (WGS) entry which is preliminary data.</text>
</comment>
<dbReference type="AlphaFoldDB" id="A0A1X2CDQ0"/>
<dbReference type="SUPFAM" id="SSF52540">
    <property type="entry name" value="P-loop containing nucleoside triphosphate hydrolases"/>
    <property type="match status" value="1"/>
</dbReference>
<sequence length="124" mass="13621">MSAQWYEDELRSERSYVAGLYTRLDAERVRLQANYSAALRGPLDVKEPASSSGRQTCRARCCRPETKGLEFDAVLVVEPERIIAEGPRGAADLYVALTRATQRLGVLHLGPLPQALAGLAEVHV</sequence>